<dbReference type="GO" id="GO:0000976">
    <property type="term" value="F:transcription cis-regulatory region binding"/>
    <property type="evidence" value="ECO:0007669"/>
    <property type="project" value="TreeGrafter"/>
</dbReference>
<dbReference type="PANTHER" id="PTHR30126:SF64">
    <property type="entry name" value="HTH-TYPE TRANSCRIPTIONAL REGULATOR CITR"/>
    <property type="match status" value="1"/>
</dbReference>
<keyword evidence="4" id="KW-0804">Transcription</keyword>
<evidence type="ECO:0000259" key="5">
    <source>
        <dbReference type="PROSITE" id="PS50931"/>
    </source>
</evidence>
<dbReference type="Proteomes" id="UP000603545">
    <property type="component" value="Unassembled WGS sequence"/>
</dbReference>
<sequence>MELNMFSLKVFLTVAEKQSFSGAAETLFLTQPAVSSQVQNLENYFQTPLVIRPHSGAIKLTDAGKIVCDYADKFVVLGKELLRDIEKQTGKSMMQLRLGACFIAGAHLVPAVMKAFVDKHPTVDVSLNVTRCEDIFQGLLSGSLDIGIAGLSPKNKFLIKKKFYELPLTIFEAGNAQKQCKRVASIRELIGSSLIIREKGAGTRKSFQEFLNKHHVNMKDFQLISVSESNEAIKRLVMTGMGFSVLPHFIVKNELKDGRLSEVRLKEGALSQSFFVIYRKQSIISRSQQDFLEFILKAHTAVDSIS</sequence>
<dbReference type="InterPro" id="IPR000847">
    <property type="entry name" value="LysR_HTH_N"/>
</dbReference>
<dbReference type="PRINTS" id="PR00039">
    <property type="entry name" value="HTHLYSR"/>
</dbReference>
<protein>
    <submittedName>
        <fullName evidence="6">LysR family transcriptional regulator</fullName>
    </submittedName>
</protein>
<dbReference type="Pfam" id="PF03466">
    <property type="entry name" value="LysR_substrate"/>
    <property type="match status" value="1"/>
</dbReference>
<dbReference type="InterPro" id="IPR036388">
    <property type="entry name" value="WH-like_DNA-bd_sf"/>
</dbReference>
<gene>
    <name evidence="6" type="ORF">H8E80_01970</name>
</gene>
<evidence type="ECO:0000256" key="4">
    <source>
        <dbReference type="ARBA" id="ARBA00023163"/>
    </source>
</evidence>
<keyword evidence="2" id="KW-0805">Transcription regulation</keyword>
<accession>A0A8J6N5B6</accession>
<dbReference type="GO" id="GO:0003700">
    <property type="term" value="F:DNA-binding transcription factor activity"/>
    <property type="evidence" value="ECO:0007669"/>
    <property type="project" value="InterPro"/>
</dbReference>
<evidence type="ECO:0000256" key="1">
    <source>
        <dbReference type="ARBA" id="ARBA00009437"/>
    </source>
</evidence>
<dbReference type="Gene3D" id="3.40.190.10">
    <property type="entry name" value="Periplasmic binding protein-like II"/>
    <property type="match status" value="2"/>
</dbReference>
<proteinExistence type="inferred from homology"/>
<dbReference type="SUPFAM" id="SSF46785">
    <property type="entry name" value="Winged helix' DNA-binding domain"/>
    <property type="match status" value="1"/>
</dbReference>
<dbReference type="Pfam" id="PF00126">
    <property type="entry name" value="HTH_1"/>
    <property type="match status" value="1"/>
</dbReference>
<keyword evidence="3" id="KW-0238">DNA-binding</keyword>
<name>A0A8J6N5B6_9BACT</name>
<evidence type="ECO:0000313" key="7">
    <source>
        <dbReference type="Proteomes" id="UP000603545"/>
    </source>
</evidence>
<dbReference type="Gene3D" id="1.10.10.10">
    <property type="entry name" value="Winged helix-like DNA-binding domain superfamily/Winged helix DNA-binding domain"/>
    <property type="match status" value="1"/>
</dbReference>
<evidence type="ECO:0000256" key="3">
    <source>
        <dbReference type="ARBA" id="ARBA00023125"/>
    </source>
</evidence>
<dbReference type="EMBL" id="JACNLL010000024">
    <property type="protein sequence ID" value="MBC8198802.1"/>
    <property type="molecule type" value="Genomic_DNA"/>
</dbReference>
<comment type="caution">
    <text evidence="6">The sequence shown here is derived from an EMBL/GenBank/DDBJ whole genome shotgun (WGS) entry which is preliminary data.</text>
</comment>
<evidence type="ECO:0000256" key="2">
    <source>
        <dbReference type="ARBA" id="ARBA00023015"/>
    </source>
</evidence>
<dbReference type="InterPro" id="IPR036390">
    <property type="entry name" value="WH_DNA-bd_sf"/>
</dbReference>
<reference evidence="6 7" key="1">
    <citation type="submission" date="2020-08" db="EMBL/GenBank/DDBJ databases">
        <title>Bridging the membrane lipid divide: bacteria of the FCB group superphylum have the potential to synthesize archaeal ether lipids.</title>
        <authorList>
            <person name="Villanueva L."/>
            <person name="Von Meijenfeldt F.A.B."/>
            <person name="Westbye A.B."/>
            <person name="Yadav S."/>
            <person name="Hopmans E.C."/>
            <person name="Dutilh B.E."/>
            <person name="Sinninghe Damste J.S."/>
        </authorList>
    </citation>
    <scope>NUCLEOTIDE SEQUENCE [LARGE SCALE GENOMIC DNA]</scope>
    <source>
        <strain evidence="6">NIOZ-UU82</strain>
    </source>
</reference>
<feature type="domain" description="HTH lysR-type" evidence="5">
    <location>
        <begin position="1"/>
        <end position="61"/>
    </location>
</feature>
<dbReference type="InterPro" id="IPR005119">
    <property type="entry name" value="LysR_subst-bd"/>
</dbReference>
<dbReference type="SUPFAM" id="SSF53850">
    <property type="entry name" value="Periplasmic binding protein-like II"/>
    <property type="match status" value="1"/>
</dbReference>
<evidence type="ECO:0000313" key="6">
    <source>
        <dbReference type="EMBL" id="MBC8198802.1"/>
    </source>
</evidence>
<comment type="similarity">
    <text evidence="1">Belongs to the LysR transcriptional regulatory family.</text>
</comment>
<dbReference type="AlphaFoldDB" id="A0A8J6N5B6"/>
<organism evidence="6 7">
    <name type="scientific">Candidatus Desulfaltia bathyphila</name>
    <dbReference type="NCBI Taxonomy" id="2841697"/>
    <lineage>
        <taxon>Bacteria</taxon>
        <taxon>Pseudomonadati</taxon>
        <taxon>Thermodesulfobacteriota</taxon>
        <taxon>Desulfobacteria</taxon>
        <taxon>Desulfobacterales</taxon>
        <taxon>Desulfobacterales incertae sedis</taxon>
        <taxon>Candidatus Desulfaltia</taxon>
    </lineage>
</organism>
<dbReference type="PANTHER" id="PTHR30126">
    <property type="entry name" value="HTH-TYPE TRANSCRIPTIONAL REGULATOR"/>
    <property type="match status" value="1"/>
</dbReference>
<dbReference type="PROSITE" id="PS50931">
    <property type="entry name" value="HTH_LYSR"/>
    <property type="match status" value="1"/>
</dbReference>